<dbReference type="EMBL" id="BHZD01000001">
    <property type="protein sequence ID" value="GCD43347.1"/>
    <property type="molecule type" value="Genomic_DNA"/>
</dbReference>
<reference evidence="2 3" key="1">
    <citation type="submission" date="2018-11" db="EMBL/GenBank/DDBJ databases">
        <title>Whole genome sequence of Streptomyces paromomycinus NBRC 15454(T).</title>
        <authorList>
            <person name="Komaki H."/>
            <person name="Tamura T."/>
        </authorList>
    </citation>
    <scope>NUCLEOTIDE SEQUENCE [LARGE SCALE GENOMIC DNA]</scope>
    <source>
        <strain evidence="2 3">NBRC 15454</strain>
    </source>
</reference>
<evidence type="ECO:0000256" key="1">
    <source>
        <dbReference type="SAM" id="MobiDB-lite"/>
    </source>
</evidence>
<dbReference type="RefSeq" id="WP_125054494.1">
    <property type="nucleotide sequence ID" value="NZ_BHZD01000001.1"/>
</dbReference>
<dbReference type="AlphaFoldDB" id="A0A401W1Z7"/>
<comment type="caution">
    <text evidence="2">The sequence shown here is derived from an EMBL/GenBank/DDBJ whole genome shotgun (WGS) entry which is preliminary data.</text>
</comment>
<name>A0A401W1Z7_STREY</name>
<keyword evidence="3" id="KW-1185">Reference proteome</keyword>
<accession>A0A401W1Z7</accession>
<feature type="region of interest" description="Disordered" evidence="1">
    <location>
        <begin position="31"/>
        <end position="67"/>
    </location>
</feature>
<organism evidence="2 3">
    <name type="scientific">Streptomyces paromomycinus</name>
    <name type="common">Streptomyces rimosus subsp. paromomycinus</name>
    <dbReference type="NCBI Taxonomy" id="92743"/>
    <lineage>
        <taxon>Bacteria</taxon>
        <taxon>Bacillati</taxon>
        <taxon>Actinomycetota</taxon>
        <taxon>Actinomycetes</taxon>
        <taxon>Kitasatosporales</taxon>
        <taxon>Streptomycetaceae</taxon>
        <taxon>Streptomyces</taxon>
    </lineage>
</organism>
<sequence length="194" mass="19720">MDTGRPSKATRRVAAAAIAAGLALVVSGCGGDDGGGRSGADGKPPTRATAPKDTGHGTPAADSQRAIGEVKGPDGVVVTLHSAVRDTGGFVTVSGTVTNNGTKIFNAINWRSNETGMRSRSSVSGATLVDKAGKKRYLVLRDTEGECLCTTGLSGLKPGESRPVFAQFPAPPAKVTEVDFQLPTMPPATVSISD</sequence>
<proteinExistence type="predicted"/>
<evidence type="ECO:0000313" key="3">
    <source>
        <dbReference type="Proteomes" id="UP000286746"/>
    </source>
</evidence>
<evidence type="ECO:0000313" key="2">
    <source>
        <dbReference type="EMBL" id="GCD43347.1"/>
    </source>
</evidence>
<evidence type="ECO:0008006" key="4">
    <source>
        <dbReference type="Google" id="ProtNLM"/>
    </source>
</evidence>
<gene>
    <name evidence="2" type="ORF">GKJPGBOP_03028</name>
</gene>
<dbReference type="Proteomes" id="UP000286746">
    <property type="component" value="Unassembled WGS sequence"/>
</dbReference>
<dbReference type="PROSITE" id="PS51257">
    <property type="entry name" value="PROKAR_LIPOPROTEIN"/>
    <property type="match status" value="1"/>
</dbReference>
<protein>
    <recommendedName>
        <fullName evidence="4">Secreted protein</fullName>
    </recommendedName>
</protein>